<dbReference type="AlphaFoldDB" id="A0A3B6EEI1"/>
<reference evidence="2" key="1">
    <citation type="submission" date="2018-08" db="EMBL/GenBank/DDBJ databases">
        <authorList>
            <person name="Rossello M."/>
        </authorList>
    </citation>
    <scope>NUCLEOTIDE SEQUENCE [LARGE SCALE GENOMIC DNA]</scope>
    <source>
        <strain evidence="2">cv. Chinese Spring</strain>
    </source>
</reference>
<dbReference type="Proteomes" id="UP000019116">
    <property type="component" value="Chromosome 3A"/>
</dbReference>
<dbReference type="Gramene" id="TraesROB_scaffold_034216_01G000200.1">
    <property type="protein sequence ID" value="TraesROB_scaffold_034216_01G000200.1"/>
    <property type="gene ID" value="TraesROB_scaffold_034216_01G000200"/>
</dbReference>
<dbReference type="Gramene" id="TraesPARA_EIv1.0_0814250.1">
    <property type="protein sequence ID" value="TraesPARA_EIv1.0_0814250.1.CDS"/>
    <property type="gene ID" value="TraesPARA_EIv1.0_0814250"/>
</dbReference>
<dbReference type="Gramene" id="TraesRN3A0100465200.1">
    <property type="protein sequence ID" value="TraesRN3A0100465200.1"/>
    <property type="gene ID" value="TraesRN3A0100465200"/>
</dbReference>
<organism evidence="2">
    <name type="scientific">Triticum aestivum</name>
    <name type="common">Wheat</name>
    <dbReference type="NCBI Taxonomy" id="4565"/>
    <lineage>
        <taxon>Eukaryota</taxon>
        <taxon>Viridiplantae</taxon>
        <taxon>Streptophyta</taxon>
        <taxon>Embryophyta</taxon>
        <taxon>Tracheophyta</taxon>
        <taxon>Spermatophyta</taxon>
        <taxon>Magnoliopsida</taxon>
        <taxon>Liliopsida</taxon>
        <taxon>Poales</taxon>
        <taxon>Poaceae</taxon>
        <taxon>BOP clade</taxon>
        <taxon>Pooideae</taxon>
        <taxon>Triticodae</taxon>
        <taxon>Triticeae</taxon>
        <taxon>Triticinae</taxon>
        <taxon>Triticum</taxon>
    </lineage>
</organism>
<dbReference type="Gramene" id="TraesWEE_scaffold_057925_01G000100.1">
    <property type="protein sequence ID" value="TraesWEE_scaffold_057925_01G000100.1"/>
    <property type="gene ID" value="TraesWEE_scaffold_057925_01G000100"/>
</dbReference>
<reference evidence="2" key="2">
    <citation type="submission" date="2018-10" db="UniProtKB">
        <authorList>
            <consortium name="EnsemblPlants"/>
        </authorList>
    </citation>
    <scope>IDENTIFICATION</scope>
</reference>
<dbReference type="Gramene" id="TraesMAC3A03G01380920.1">
    <property type="protein sequence ID" value="TraesMAC3A03G01380920.1"/>
    <property type="gene ID" value="TraesMAC3A03G01380920"/>
</dbReference>
<feature type="region of interest" description="Disordered" evidence="1">
    <location>
        <begin position="78"/>
        <end position="100"/>
    </location>
</feature>
<evidence type="ECO:0000313" key="2">
    <source>
        <dbReference type="EnsemblPlants" id="TraesCS3A02G190000.1"/>
    </source>
</evidence>
<feature type="compositionally biased region" description="Acidic residues" evidence="1">
    <location>
        <begin position="79"/>
        <end position="89"/>
    </location>
</feature>
<evidence type="ECO:0000256" key="1">
    <source>
        <dbReference type="SAM" id="MobiDB-lite"/>
    </source>
</evidence>
<sequence>MGEVNQGADQAADDLVEVEAAPADVLPDNQDGAAVVENQAVDFGLEVVAEHDLDAKGEDGLVESAELEEFDESVMFWSGEEESEDEDEVCSSAQKRPHLN</sequence>
<dbReference type="Gramene" id="TraesCAD_scaffold_040818_01G000100.1">
    <property type="protein sequence ID" value="TraesCAD_scaffold_040818_01G000100.1"/>
    <property type="gene ID" value="TraesCAD_scaffold_040818_01G000100"/>
</dbReference>
<dbReference type="Gramene" id="TraesJUL3A03G01394620.1">
    <property type="protein sequence ID" value="TraesJUL3A03G01394620.1"/>
    <property type="gene ID" value="TraesJUL3A03G01394620"/>
</dbReference>
<proteinExistence type="predicted"/>
<dbReference type="OMA" id="MGKVNQG"/>
<dbReference type="Gramene" id="TraesSTA3A03G01373750.1">
    <property type="protein sequence ID" value="TraesSTA3A03G01373750.1"/>
    <property type="gene ID" value="TraesSTA3A03G01373750"/>
</dbReference>
<name>A0A3B6EEI1_WHEAT</name>
<dbReference type="Gramene" id="TraesCS3A02G190000.1">
    <property type="protein sequence ID" value="TraesCS3A02G190000.1"/>
    <property type="gene ID" value="TraesCS3A02G190000"/>
</dbReference>
<dbReference type="EnsemblPlants" id="TraesCS3A02G190000.1">
    <property type="protein sequence ID" value="TraesCS3A02G190000.1"/>
    <property type="gene ID" value="TraesCS3A02G190000"/>
</dbReference>
<protein>
    <submittedName>
        <fullName evidence="2">Uncharacterized protein</fullName>
    </submittedName>
</protein>
<dbReference type="Gramene" id="TraesJAG3A03G01391740.1">
    <property type="protein sequence ID" value="TraesJAG3A03G01391740.1"/>
    <property type="gene ID" value="TraesJAG3A03G01391740"/>
</dbReference>
<evidence type="ECO:0000313" key="3">
    <source>
        <dbReference type="Proteomes" id="UP000019116"/>
    </source>
</evidence>
<dbReference type="Gramene" id="TraesCS3A03G0455800.1">
    <property type="protein sequence ID" value="TraesCS3A03G0455800.1.CDS"/>
    <property type="gene ID" value="TraesCS3A03G0455800"/>
</dbReference>
<dbReference type="Gramene" id="TraesCLE_scaffold_025619_01G000200.1">
    <property type="protein sequence ID" value="TraesCLE_scaffold_025619_01G000200.1"/>
    <property type="gene ID" value="TraesCLE_scaffold_025619_01G000200"/>
</dbReference>
<accession>A0A3B6EEI1</accession>
<keyword evidence="3" id="KW-1185">Reference proteome</keyword>